<dbReference type="PANTHER" id="PTHR11575:SF22">
    <property type="entry name" value="ADL392WP"/>
    <property type="match status" value="1"/>
</dbReference>
<comment type="caution">
    <text evidence="5">The sequence shown here is derived from an EMBL/GenBank/DDBJ whole genome shotgun (WGS) entry which is preliminary data.</text>
</comment>
<name>A0A4Z1SRK7_GIAMU</name>
<evidence type="ECO:0000256" key="2">
    <source>
        <dbReference type="SAM" id="Phobius"/>
    </source>
</evidence>
<evidence type="ECO:0000259" key="4">
    <source>
        <dbReference type="Pfam" id="PF21953"/>
    </source>
</evidence>
<dbReference type="FunFam" id="3.60.21.10:FF:000122">
    <property type="entry name" value="UshA related metallophosphatase, N-terminal domain"/>
    <property type="match status" value="1"/>
</dbReference>
<dbReference type="InterPro" id="IPR053828">
    <property type="entry name" value="Nucleosidase_C"/>
</dbReference>
<evidence type="ECO:0000313" key="6">
    <source>
        <dbReference type="Proteomes" id="UP000315496"/>
    </source>
</evidence>
<proteinExistence type="inferred from homology"/>
<dbReference type="Proteomes" id="UP000315496">
    <property type="component" value="Chromosome 5"/>
</dbReference>
<dbReference type="GO" id="GO:0000166">
    <property type="term" value="F:nucleotide binding"/>
    <property type="evidence" value="ECO:0007669"/>
    <property type="project" value="UniProtKB-KW"/>
</dbReference>
<keyword evidence="6" id="KW-1185">Reference proteome</keyword>
<keyword evidence="1" id="KW-0732">Signal</keyword>
<evidence type="ECO:0000313" key="5">
    <source>
        <dbReference type="EMBL" id="TNJ26268.1"/>
    </source>
</evidence>
<comment type="similarity">
    <text evidence="1">Belongs to the 5'-nucleotidase family.</text>
</comment>
<dbReference type="SUPFAM" id="SSF55816">
    <property type="entry name" value="5'-nucleotidase (syn. UDP-sugar hydrolase), C-terminal domain"/>
    <property type="match status" value="1"/>
</dbReference>
<reference evidence="5 6" key="1">
    <citation type="submission" date="2019-05" db="EMBL/GenBank/DDBJ databases">
        <title>The compact genome of Giardia muris reveals important steps in the evolution of intestinal protozoan parasites.</title>
        <authorList>
            <person name="Xu F."/>
            <person name="Jimenez-Gonzalez A."/>
            <person name="Einarsson E."/>
            <person name="Astvaldsson A."/>
            <person name="Peirasmaki D."/>
            <person name="Eckmann L."/>
            <person name="Andersson J.O."/>
            <person name="Svard S.G."/>
            <person name="Jerlstrom-Hultqvist J."/>
        </authorList>
    </citation>
    <scope>NUCLEOTIDE SEQUENCE [LARGE SCALE GENOMIC DNA]</scope>
    <source>
        <strain evidence="5 6">Roberts-Thomson</strain>
    </source>
</reference>
<feature type="signal peptide" evidence="1">
    <location>
        <begin position="1"/>
        <end position="20"/>
    </location>
</feature>
<feature type="transmembrane region" description="Helical" evidence="2">
    <location>
        <begin position="560"/>
        <end position="584"/>
    </location>
</feature>
<evidence type="ECO:0000256" key="1">
    <source>
        <dbReference type="RuleBase" id="RU362119"/>
    </source>
</evidence>
<dbReference type="InterPro" id="IPR036907">
    <property type="entry name" value="5'-Nucleotdase_C_sf"/>
</dbReference>
<accession>A0A4Z1SRK7</accession>
<feature type="chain" id="PRO_5021511260" evidence="1">
    <location>
        <begin position="21"/>
        <end position="603"/>
    </location>
</feature>
<dbReference type="GO" id="GO:0009166">
    <property type="term" value="P:nucleotide catabolic process"/>
    <property type="evidence" value="ECO:0007669"/>
    <property type="project" value="InterPro"/>
</dbReference>
<evidence type="ECO:0000259" key="3">
    <source>
        <dbReference type="Pfam" id="PF00149"/>
    </source>
</evidence>
<dbReference type="InterPro" id="IPR006179">
    <property type="entry name" value="5_nucleotidase/apyrase"/>
</dbReference>
<dbReference type="Pfam" id="PF21953">
    <property type="entry name" value="NadN_nucleosid_C"/>
    <property type="match status" value="1"/>
</dbReference>
<sequence>MISLLLVTTILAAGDQLVLEVVSVSDTHGWIYGHRHQPEIGDYGMLVSYIDHVREKTASIPGHSVLFADVGDLTEGTGLSDATPIRGQHIYEAASKVGFDLLTVGNHDLGHEETVRYIHENAQTLFGDRYVSTNSYLDKDTPLSKYRYKYMKAANGLRLLAFGFLYKSSYDSAYATSPKAEIQSELVQDVLKKYAGETDILLILSHIGTTDTNHKDIVAEFRKFYDGIGYTIPIIILSAHSHQLHNEYCSFDSTKQCYIVEAGCYLRYIQDVSYAFDPIEYEYDGAKRTGYQFAKISVSQPNDNQLTKLVSRLNMTGLATDGSNFLTSRGEELQEVVDGLVDDLGLNAVIGYSNYNYSKKEDLTHPTSFFHLWLNGAIPSEVYNAARMRECVQVSILGSSSVRDSLYAGHVVLDDVYNIMPFSNEMMYIPNLTAYELSCAFKEYAREARASLPKYLLSFDPNNLSSEQCYDLVLSSYDATKFSPKYTSGSCVDPNNSGNKPSSEYNPLAYPSEPHGPLTTFQVLQAYVMEYMKTSGDGNDEEVYVVSTQGLPSHSLTLELLVIAVGVAWGCSIIIAGILACCVLKGEPRSRRYAQASASISEV</sequence>
<dbReference type="InterPro" id="IPR004843">
    <property type="entry name" value="Calcineurin-like_PHP"/>
</dbReference>
<keyword evidence="2" id="KW-1133">Transmembrane helix</keyword>
<gene>
    <name evidence="5" type="ORF">GMRT_13305</name>
</gene>
<feature type="domain" description="Putative 5'-nucleotidase C-terminal" evidence="4">
    <location>
        <begin position="358"/>
        <end position="433"/>
    </location>
</feature>
<dbReference type="Gene3D" id="3.60.21.10">
    <property type="match status" value="1"/>
</dbReference>
<dbReference type="GO" id="GO:0016787">
    <property type="term" value="F:hydrolase activity"/>
    <property type="evidence" value="ECO:0007669"/>
    <property type="project" value="UniProtKB-KW"/>
</dbReference>
<keyword evidence="1" id="KW-0547">Nucleotide-binding</keyword>
<dbReference type="GO" id="GO:0005829">
    <property type="term" value="C:cytosol"/>
    <property type="evidence" value="ECO:0007669"/>
    <property type="project" value="TreeGrafter"/>
</dbReference>
<feature type="domain" description="Calcineurin-like phosphoesterase" evidence="3">
    <location>
        <begin position="22"/>
        <end position="243"/>
    </location>
</feature>
<dbReference type="Pfam" id="PF00149">
    <property type="entry name" value="Metallophos"/>
    <property type="match status" value="1"/>
</dbReference>
<dbReference type="PANTHER" id="PTHR11575">
    <property type="entry name" value="5'-NUCLEOTIDASE-RELATED"/>
    <property type="match status" value="1"/>
</dbReference>
<dbReference type="AlphaFoldDB" id="A0A4Z1SRK7"/>
<organism evidence="5 6">
    <name type="scientific">Giardia muris</name>
    <dbReference type="NCBI Taxonomy" id="5742"/>
    <lineage>
        <taxon>Eukaryota</taxon>
        <taxon>Metamonada</taxon>
        <taxon>Diplomonadida</taxon>
        <taxon>Hexamitidae</taxon>
        <taxon>Giardiinae</taxon>
        <taxon>Giardia</taxon>
    </lineage>
</organism>
<dbReference type="SUPFAM" id="SSF56300">
    <property type="entry name" value="Metallo-dependent phosphatases"/>
    <property type="match status" value="1"/>
</dbReference>
<dbReference type="EMBL" id="VDLU01000005">
    <property type="protein sequence ID" value="TNJ26268.1"/>
    <property type="molecule type" value="Genomic_DNA"/>
</dbReference>
<keyword evidence="2" id="KW-0472">Membrane</keyword>
<dbReference type="PRINTS" id="PR01607">
    <property type="entry name" value="APYRASEFAMLY"/>
</dbReference>
<protein>
    <submittedName>
        <fullName evidence="5">5' nucleotidase family protein</fullName>
    </submittedName>
</protein>
<dbReference type="VEuPathDB" id="GiardiaDB:GMRT_13305"/>
<dbReference type="Gene3D" id="3.90.780.10">
    <property type="entry name" value="5'-Nucleotidase, C-terminal domain"/>
    <property type="match status" value="1"/>
</dbReference>
<dbReference type="InterPro" id="IPR029052">
    <property type="entry name" value="Metallo-depent_PP-like"/>
</dbReference>
<keyword evidence="2" id="KW-0812">Transmembrane</keyword>
<dbReference type="OrthoDB" id="7722975at2759"/>
<keyword evidence="1" id="KW-0378">Hydrolase</keyword>